<accession>A0A6J7JQC2</accession>
<evidence type="ECO:0000256" key="1">
    <source>
        <dbReference type="SAM" id="MobiDB-lite"/>
    </source>
</evidence>
<name>A0A6J7JQC2_9ZZZZ</name>
<dbReference type="EMBL" id="CAFBND010000046">
    <property type="protein sequence ID" value="CAB4944332.1"/>
    <property type="molecule type" value="Genomic_DNA"/>
</dbReference>
<feature type="region of interest" description="Disordered" evidence="1">
    <location>
        <begin position="1"/>
        <end position="27"/>
    </location>
</feature>
<dbReference type="EMBL" id="CAFBPU010000052">
    <property type="protein sequence ID" value="CAB5038291.1"/>
    <property type="molecule type" value="Genomic_DNA"/>
</dbReference>
<sequence length="86" mass="9426">MLHGVERDVRQGKINVTESGEGEGDDQARRLTYCGQPASWHDQLFVCQTRKISIAVVNGHQCGAHASGVRKSLEKVFGGFVRGDDE</sequence>
<evidence type="ECO:0000313" key="3">
    <source>
        <dbReference type="EMBL" id="CAB5038291.1"/>
    </source>
</evidence>
<protein>
    <submittedName>
        <fullName evidence="2">Unannotated protein</fullName>
    </submittedName>
</protein>
<feature type="compositionally biased region" description="Basic and acidic residues" evidence="1">
    <location>
        <begin position="1"/>
        <end position="11"/>
    </location>
</feature>
<evidence type="ECO:0000313" key="2">
    <source>
        <dbReference type="EMBL" id="CAB4944332.1"/>
    </source>
</evidence>
<organism evidence="2">
    <name type="scientific">freshwater metagenome</name>
    <dbReference type="NCBI Taxonomy" id="449393"/>
    <lineage>
        <taxon>unclassified sequences</taxon>
        <taxon>metagenomes</taxon>
        <taxon>ecological metagenomes</taxon>
    </lineage>
</organism>
<proteinExistence type="predicted"/>
<reference evidence="2" key="1">
    <citation type="submission" date="2020-05" db="EMBL/GenBank/DDBJ databases">
        <authorList>
            <person name="Chiriac C."/>
            <person name="Salcher M."/>
            <person name="Ghai R."/>
            <person name="Kavagutti S V."/>
        </authorList>
    </citation>
    <scope>NUCLEOTIDE SEQUENCE</scope>
</reference>
<dbReference type="AlphaFoldDB" id="A0A6J7JQC2"/>
<gene>
    <name evidence="2" type="ORF">UFOPK3752_01257</name>
    <name evidence="3" type="ORF">UFOPK4150_01985</name>
</gene>